<evidence type="ECO:0000313" key="1">
    <source>
        <dbReference type="EMBL" id="JAD48710.1"/>
    </source>
</evidence>
<dbReference type="AlphaFoldDB" id="A0A0A9AIE8"/>
<protein>
    <submittedName>
        <fullName evidence="1">Uncharacterized protein</fullName>
    </submittedName>
</protein>
<proteinExistence type="predicted"/>
<dbReference type="EMBL" id="GBRH01249185">
    <property type="protein sequence ID" value="JAD48710.1"/>
    <property type="molecule type" value="Transcribed_RNA"/>
</dbReference>
<organism evidence="1">
    <name type="scientific">Arundo donax</name>
    <name type="common">Giant reed</name>
    <name type="synonym">Donax arundinaceus</name>
    <dbReference type="NCBI Taxonomy" id="35708"/>
    <lineage>
        <taxon>Eukaryota</taxon>
        <taxon>Viridiplantae</taxon>
        <taxon>Streptophyta</taxon>
        <taxon>Embryophyta</taxon>
        <taxon>Tracheophyta</taxon>
        <taxon>Spermatophyta</taxon>
        <taxon>Magnoliopsida</taxon>
        <taxon>Liliopsida</taxon>
        <taxon>Poales</taxon>
        <taxon>Poaceae</taxon>
        <taxon>PACMAD clade</taxon>
        <taxon>Arundinoideae</taxon>
        <taxon>Arundineae</taxon>
        <taxon>Arundo</taxon>
    </lineage>
</organism>
<reference evidence="1" key="2">
    <citation type="journal article" date="2015" name="Data Brief">
        <title>Shoot transcriptome of the giant reed, Arundo donax.</title>
        <authorList>
            <person name="Barrero R.A."/>
            <person name="Guerrero F.D."/>
            <person name="Moolhuijzen P."/>
            <person name="Goolsby J.A."/>
            <person name="Tidwell J."/>
            <person name="Bellgard S.E."/>
            <person name="Bellgard M.I."/>
        </authorList>
    </citation>
    <scope>NUCLEOTIDE SEQUENCE</scope>
    <source>
        <tissue evidence="1">Shoot tissue taken approximately 20 cm above the soil surface</tissue>
    </source>
</reference>
<name>A0A0A9AIE8_ARUDO</name>
<accession>A0A0A9AIE8</accession>
<sequence length="19" mass="2113">MSAKELKQRAADKQHGDLS</sequence>
<reference evidence="1" key="1">
    <citation type="submission" date="2014-09" db="EMBL/GenBank/DDBJ databases">
        <authorList>
            <person name="Magalhaes I.L.F."/>
            <person name="Oliveira U."/>
            <person name="Santos F.R."/>
            <person name="Vidigal T.H.D.A."/>
            <person name="Brescovit A.D."/>
            <person name="Santos A.J."/>
        </authorList>
    </citation>
    <scope>NUCLEOTIDE SEQUENCE</scope>
    <source>
        <tissue evidence="1">Shoot tissue taken approximately 20 cm above the soil surface</tissue>
    </source>
</reference>